<evidence type="ECO:0000256" key="6">
    <source>
        <dbReference type="ARBA" id="ARBA00029447"/>
    </source>
</evidence>
<proteinExistence type="inferred from homology"/>
<dbReference type="SMART" id="SM00283">
    <property type="entry name" value="MA"/>
    <property type="match status" value="1"/>
</dbReference>
<dbReference type="CDD" id="cd06225">
    <property type="entry name" value="HAMP"/>
    <property type="match status" value="1"/>
</dbReference>
<evidence type="ECO:0000259" key="9">
    <source>
        <dbReference type="PROSITE" id="PS50111"/>
    </source>
</evidence>
<keyword evidence="2 8" id="KW-0812">Transmembrane</keyword>
<feature type="transmembrane region" description="Helical" evidence="8">
    <location>
        <begin position="333"/>
        <end position="352"/>
    </location>
</feature>
<dbReference type="Pfam" id="PF00015">
    <property type="entry name" value="MCPsignal"/>
    <property type="match status" value="1"/>
</dbReference>
<dbReference type="CDD" id="cd11386">
    <property type="entry name" value="MCP_signal"/>
    <property type="match status" value="1"/>
</dbReference>
<dbReference type="Proteomes" id="UP000198672">
    <property type="component" value="Unassembled WGS sequence"/>
</dbReference>
<dbReference type="CDD" id="cd12912">
    <property type="entry name" value="PDC2_MCP_like"/>
    <property type="match status" value="1"/>
</dbReference>
<dbReference type="GO" id="GO:0007165">
    <property type="term" value="P:signal transduction"/>
    <property type="evidence" value="ECO:0007669"/>
    <property type="project" value="UniProtKB-KW"/>
</dbReference>
<comment type="similarity">
    <text evidence="6">Belongs to the methyl-accepting chemotaxis (MCP) protein family.</text>
</comment>
<dbReference type="InterPro" id="IPR004089">
    <property type="entry name" value="MCPsignal_dom"/>
</dbReference>
<dbReference type="EMBL" id="FNOW01000017">
    <property type="protein sequence ID" value="SDX88134.1"/>
    <property type="molecule type" value="Genomic_DNA"/>
</dbReference>
<dbReference type="Gene3D" id="3.30.450.20">
    <property type="entry name" value="PAS domain"/>
    <property type="match status" value="1"/>
</dbReference>
<keyword evidence="5 7" id="KW-0807">Transducer</keyword>
<evidence type="ECO:0000313" key="12">
    <source>
        <dbReference type="Proteomes" id="UP000198672"/>
    </source>
</evidence>
<keyword evidence="12" id="KW-1185">Reference proteome</keyword>
<dbReference type="InterPro" id="IPR029151">
    <property type="entry name" value="Sensor-like_sf"/>
</dbReference>
<dbReference type="InterPro" id="IPR003660">
    <property type="entry name" value="HAMP_dom"/>
</dbReference>
<evidence type="ECO:0000256" key="1">
    <source>
        <dbReference type="ARBA" id="ARBA00004141"/>
    </source>
</evidence>
<dbReference type="GO" id="GO:0006935">
    <property type="term" value="P:chemotaxis"/>
    <property type="evidence" value="ECO:0007669"/>
    <property type="project" value="UniProtKB-ARBA"/>
</dbReference>
<dbReference type="SMART" id="SM00304">
    <property type="entry name" value="HAMP"/>
    <property type="match status" value="2"/>
</dbReference>
<organism evidence="11 12">
    <name type="scientific">Allochromatium warmingii</name>
    <name type="common">Chromatium warmingii</name>
    <dbReference type="NCBI Taxonomy" id="61595"/>
    <lineage>
        <taxon>Bacteria</taxon>
        <taxon>Pseudomonadati</taxon>
        <taxon>Pseudomonadota</taxon>
        <taxon>Gammaproteobacteria</taxon>
        <taxon>Chromatiales</taxon>
        <taxon>Chromatiaceae</taxon>
        <taxon>Allochromatium</taxon>
    </lineage>
</organism>
<dbReference type="Gene3D" id="1.10.287.950">
    <property type="entry name" value="Methyl-accepting chemotaxis protein"/>
    <property type="match status" value="1"/>
</dbReference>
<dbReference type="AlphaFoldDB" id="A0A1H3FD86"/>
<dbReference type="InterPro" id="IPR033462">
    <property type="entry name" value="Cache_3-Cache_2"/>
</dbReference>
<evidence type="ECO:0000259" key="10">
    <source>
        <dbReference type="PROSITE" id="PS50885"/>
    </source>
</evidence>
<protein>
    <submittedName>
        <fullName evidence="11">Methyl-accepting chemotaxis protein-2, aspartate sensor receptor</fullName>
    </submittedName>
</protein>
<dbReference type="SUPFAM" id="SSF58104">
    <property type="entry name" value="Methyl-accepting chemotaxis protein (MCP) signaling domain"/>
    <property type="match status" value="1"/>
</dbReference>
<evidence type="ECO:0000313" key="11">
    <source>
        <dbReference type="EMBL" id="SDX88134.1"/>
    </source>
</evidence>
<dbReference type="GO" id="GO:0016020">
    <property type="term" value="C:membrane"/>
    <property type="evidence" value="ECO:0007669"/>
    <property type="project" value="UniProtKB-SubCell"/>
</dbReference>
<dbReference type="PROSITE" id="PS50111">
    <property type="entry name" value="CHEMOTAXIS_TRANSDUC_2"/>
    <property type="match status" value="1"/>
</dbReference>
<comment type="subcellular location">
    <subcellularLocation>
        <location evidence="1">Membrane</location>
        <topology evidence="1">Multi-pass membrane protein</topology>
    </subcellularLocation>
</comment>
<keyword evidence="11" id="KW-0675">Receptor</keyword>
<dbReference type="PROSITE" id="PS50885">
    <property type="entry name" value="HAMP"/>
    <property type="match status" value="1"/>
</dbReference>
<accession>A0A1H3FD86</accession>
<evidence type="ECO:0000256" key="4">
    <source>
        <dbReference type="ARBA" id="ARBA00023136"/>
    </source>
</evidence>
<dbReference type="Pfam" id="PF17201">
    <property type="entry name" value="Cache_3-Cache_2"/>
    <property type="match status" value="1"/>
</dbReference>
<evidence type="ECO:0000256" key="8">
    <source>
        <dbReference type="SAM" id="Phobius"/>
    </source>
</evidence>
<dbReference type="OrthoDB" id="9781845at2"/>
<keyword evidence="3 8" id="KW-1133">Transmembrane helix</keyword>
<sequence length="692" mass="74686">MTSAAHPLRVRTQLSVATKLNIVLAGVLMLLIGLGVLLFSGWLLERQKAEQVENLRKINHLAISMIEAYAFSLELAVVKQAQSLMLLLPGTVQRETAQQLTLNGQLTPLLKINGVTINGDTELIDRFTQSTGVTASLFIWQGSDFIRVSTSLKRETGQPALGTQLGTTHPAATALKGGQSYTGKVKLFGHDYMTHYQPLIDAQNQIVGALGVGLDFSAGLKELKHHITSMTIGQTGYIYALDADQEPGRLTIHPAKEGTNILDSRDSSGRAFIREILNRREGVIEYPWLNNERGEQRPRLKLVVYEPFKAWNWIVAAGSYEEEFTEAARIMRLYLLAGGALLALIAGVLVYLSTRQWVGRPLAQVVLALEQIADGDLTAQMSVHSMDEVGRLLAATARMSAQLRAAIDAIRSATEVLESNAHTLVQDAGTVANGSRMQSQAAETMAASIEQMSQSIQQVAEHSQQSGQLSTSAGQSAREGAGVIGKAVDEMTNIAVSVREASRTVLELGQQSEAISAIVSTIQEIAEQTNLLALNAAIEAARAGEQGRGFAVVADEVRKLAERTARSTQEISAMIGTIQAGARAAVGRMDQGVEQVEQGVDLAHRAGESIARIQAEATTVATSVERIAEALRKQSTASRDMAGNVSSIVAQAEANRMQAENSARTALELEQLTHSLRKSIARFRLCVMDWAR</sequence>
<dbReference type="PANTHER" id="PTHR32089:SF119">
    <property type="entry name" value="METHYL-ACCEPTING CHEMOTAXIS PROTEIN CTPL"/>
    <property type="match status" value="1"/>
</dbReference>
<evidence type="ECO:0000256" key="3">
    <source>
        <dbReference type="ARBA" id="ARBA00022989"/>
    </source>
</evidence>
<feature type="domain" description="HAMP" evidence="10">
    <location>
        <begin position="356"/>
        <end position="408"/>
    </location>
</feature>
<dbReference type="STRING" id="61595.SAMN05421644_11746"/>
<evidence type="ECO:0000256" key="7">
    <source>
        <dbReference type="PROSITE-ProRule" id="PRU00284"/>
    </source>
</evidence>
<evidence type="ECO:0000256" key="2">
    <source>
        <dbReference type="ARBA" id="ARBA00022692"/>
    </source>
</evidence>
<gene>
    <name evidence="11" type="ORF">SAMN05421644_11746</name>
</gene>
<dbReference type="Pfam" id="PF00672">
    <property type="entry name" value="HAMP"/>
    <property type="match status" value="1"/>
</dbReference>
<dbReference type="PANTHER" id="PTHR32089">
    <property type="entry name" value="METHYL-ACCEPTING CHEMOTAXIS PROTEIN MCPB"/>
    <property type="match status" value="1"/>
</dbReference>
<evidence type="ECO:0000256" key="5">
    <source>
        <dbReference type="ARBA" id="ARBA00023224"/>
    </source>
</evidence>
<dbReference type="RefSeq" id="WP_091333422.1">
    <property type="nucleotide sequence ID" value="NZ_FNOW01000017.1"/>
</dbReference>
<dbReference type="SUPFAM" id="SSF103190">
    <property type="entry name" value="Sensory domain-like"/>
    <property type="match status" value="1"/>
</dbReference>
<feature type="transmembrane region" description="Helical" evidence="8">
    <location>
        <begin position="20"/>
        <end position="44"/>
    </location>
</feature>
<dbReference type="FunFam" id="1.10.287.950:FF:000001">
    <property type="entry name" value="Methyl-accepting chemotaxis sensory transducer"/>
    <property type="match status" value="1"/>
</dbReference>
<name>A0A1H3FD86_ALLWA</name>
<keyword evidence="4 8" id="KW-0472">Membrane</keyword>
<reference evidence="12" key="1">
    <citation type="submission" date="2016-10" db="EMBL/GenBank/DDBJ databases">
        <authorList>
            <person name="Varghese N."/>
            <person name="Submissions S."/>
        </authorList>
    </citation>
    <scope>NUCLEOTIDE SEQUENCE [LARGE SCALE GENOMIC DNA]</scope>
    <source>
        <strain evidence="12">DSM 173</strain>
    </source>
</reference>
<feature type="domain" description="Methyl-accepting transducer" evidence="9">
    <location>
        <begin position="413"/>
        <end position="649"/>
    </location>
</feature>